<comment type="caution">
    <text evidence="1">The sequence shown here is derived from an EMBL/GenBank/DDBJ whole genome shotgun (WGS) entry which is preliminary data.</text>
</comment>
<protein>
    <submittedName>
        <fullName evidence="1">Uncharacterized protein</fullName>
    </submittedName>
</protein>
<keyword evidence="2" id="KW-1185">Reference proteome</keyword>
<dbReference type="AlphaFoldDB" id="S3V4M8"/>
<evidence type="ECO:0000313" key="2">
    <source>
        <dbReference type="Proteomes" id="UP000014540"/>
    </source>
</evidence>
<organism evidence="1 2">
    <name type="scientific">Leptospira fainei serovar Hurstbridge str. BUT 6</name>
    <dbReference type="NCBI Taxonomy" id="1193011"/>
    <lineage>
        <taxon>Bacteria</taxon>
        <taxon>Pseudomonadati</taxon>
        <taxon>Spirochaetota</taxon>
        <taxon>Spirochaetia</taxon>
        <taxon>Leptospirales</taxon>
        <taxon>Leptospiraceae</taxon>
        <taxon>Leptospira</taxon>
    </lineage>
</organism>
<gene>
    <name evidence="1" type="ORF">LEP1GSC058_2010</name>
</gene>
<evidence type="ECO:0000313" key="1">
    <source>
        <dbReference type="EMBL" id="EPG75539.1"/>
    </source>
</evidence>
<name>S3V4M8_9LEPT</name>
<dbReference type="Proteomes" id="UP000014540">
    <property type="component" value="Unassembled WGS sequence"/>
</dbReference>
<sequence>MYKNSDIFYHNIIKNSLLPFVFRLPDFCPFFIGETEFSSAGSYFVSTRKIRNISFR</sequence>
<proteinExistence type="predicted"/>
<dbReference type="EMBL" id="AKWZ02000003">
    <property type="protein sequence ID" value="EPG75539.1"/>
    <property type="molecule type" value="Genomic_DNA"/>
</dbReference>
<accession>S3V4M8</accession>
<reference evidence="1" key="1">
    <citation type="submission" date="2013-04" db="EMBL/GenBank/DDBJ databases">
        <authorList>
            <person name="Harkins D.M."/>
            <person name="Durkin A.S."/>
            <person name="Selengut J.D."/>
            <person name="Sanka R."/>
            <person name="DePew J."/>
            <person name="Purushe J."/>
            <person name="Ahmed A."/>
            <person name="van der Linden H."/>
            <person name="Goris M.G.A."/>
            <person name="Hartskeerl R.A."/>
            <person name="Vinetz J.M."/>
            <person name="Sutton G.G."/>
            <person name="Nelson W.C."/>
            <person name="Fouts D.E."/>
        </authorList>
    </citation>
    <scope>NUCLEOTIDE SEQUENCE [LARGE SCALE GENOMIC DNA]</scope>
    <source>
        <strain evidence="1">BUT 6</strain>
    </source>
</reference>